<keyword evidence="4" id="KW-1185">Reference proteome</keyword>
<dbReference type="SUPFAM" id="SSF51294">
    <property type="entry name" value="Hedgehog/intein (Hint) domain"/>
    <property type="match status" value="1"/>
</dbReference>
<keyword evidence="1" id="KW-0238">DNA-binding</keyword>
<protein>
    <submittedName>
        <fullName evidence="3">Hint domain-containing protein</fullName>
    </submittedName>
</protein>
<dbReference type="InterPro" id="IPR028992">
    <property type="entry name" value="Hedgehog/Intein_dom"/>
</dbReference>
<dbReference type="PROSITE" id="PS51740">
    <property type="entry name" value="SPOVT_ABRB"/>
    <property type="match status" value="1"/>
</dbReference>
<name>A0ABW4EES6_9RHOB</name>
<dbReference type="Pfam" id="PF13403">
    <property type="entry name" value="Hint_2"/>
    <property type="match status" value="1"/>
</dbReference>
<evidence type="ECO:0000313" key="3">
    <source>
        <dbReference type="EMBL" id="MFD1508951.1"/>
    </source>
</evidence>
<gene>
    <name evidence="3" type="ORF">ACFTOW_06010</name>
</gene>
<dbReference type="EMBL" id="JBHUDD010000042">
    <property type="protein sequence ID" value="MFD1508951.1"/>
    <property type="molecule type" value="Genomic_DNA"/>
</dbReference>
<comment type="caution">
    <text evidence="3">The sequence shown here is derived from an EMBL/GenBank/DDBJ whole genome shotgun (WGS) entry which is preliminary data.</text>
</comment>
<proteinExistence type="predicted"/>
<evidence type="ECO:0000313" key="4">
    <source>
        <dbReference type="Proteomes" id="UP001597186"/>
    </source>
</evidence>
<reference evidence="4" key="1">
    <citation type="journal article" date="2019" name="Int. J. Syst. Evol. Microbiol.">
        <title>The Global Catalogue of Microorganisms (GCM) 10K type strain sequencing project: providing services to taxonomists for standard genome sequencing and annotation.</title>
        <authorList>
            <consortium name="The Broad Institute Genomics Platform"/>
            <consortium name="The Broad Institute Genome Sequencing Center for Infectious Disease"/>
            <person name="Wu L."/>
            <person name="Ma J."/>
        </authorList>
    </citation>
    <scope>NUCLEOTIDE SEQUENCE [LARGE SCALE GENOMIC DNA]</scope>
    <source>
        <strain evidence="4">CGMCC 1.12477</strain>
    </source>
</reference>
<dbReference type="InterPro" id="IPR036844">
    <property type="entry name" value="Hint_dom_sf"/>
</dbReference>
<organism evidence="3 4">
    <name type="scientific">Lacimonas salitolerans</name>
    <dbReference type="NCBI Taxonomy" id="1323750"/>
    <lineage>
        <taxon>Bacteria</taxon>
        <taxon>Pseudomonadati</taxon>
        <taxon>Pseudomonadota</taxon>
        <taxon>Alphaproteobacteria</taxon>
        <taxon>Rhodobacterales</taxon>
        <taxon>Paracoccaceae</taxon>
        <taxon>Lacimonas</taxon>
    </lineage>
</organism>
<evidence type="ECO:0000259" key="2">
    <source>
        <dbReference type="PROSITE" id="PS51740"/>
    </source>
</evidence>
<feature type="domain" description="SpoVT-AbrB" evidence="2">
    <location>
        <begin position="138"/>
        <end position="183"/>
    </location>
</feature>
<evidence type="ECO:0000256" key="1">
    <source>
        <dbReference type="PROSITE-ProRule" id="PRU01076"/>
    </source>
</evidence>
<accession>A0ABW4EES6</accession>
<sequence>MPFSIYAGDNEFAVATGGNVNNGPGTSTFDYPPNSTKDLVITTKAGDDDPRLFEPGDVYEVTFGGNGGTTILNAVVVRSDPGPTGGGIVVFEGLDTGGNPAQVIWTPGENLEGWYWDNFTASAKPGFYTTDQNPAYSHSFICFDAEARIATPYGLRRAADLAAGDLVVTVDSGGRPLLWTAQRRVVGRDALTPVLIREGVLGNGAPLRLSAQHMVMIRSGRAEMLFGHAEVLVPIRALVDGRMIRYAPTPHVTYVHLLLDRHELLLAEGAPCESLRAVPDWVPLPDAPDVPPMAAVRPILTWREAVALGDFTPIAQPRCTVPML</sequence>
<dbReference type="Proteomes" id="UP001597186">
    <property type="component" value="Unassembled WGS sequence"/>
</dbReference>
<dbReference type="InterPro" id="IPR007159">
    <property type="entry name" value="SpoVT-AbrB_dom"/>
</dbReference>
<dbReference type="RefSeq" id="WP_379914089.1">
    <property type="nucleotide sequence ID" value="NZ_JBHUDD010000042.1"/>
</dbReference>